<evidence type="ECO:0000256" key="1">
    <source>
        <dbReference type="ARBA" id="ARBA00022679"/>
    </source>
</evidence>
<proteinExistence type="predicted"/>
<name>A0A8S1PB76_9CILI</name>
<evidence type="ECO:0000313" key="9">
    <source>
        <dbReference type="Proteomes" id="UP000692954"/>
    </source>
</evidence>
<dbReference type="GO" id="GO:0005524">
    <property type="term" value="F:ATP binding"/>
    <property type="evidence" value="ECO:0007669"/>
    <property type="project" value="UniProtKB-KW"/>
</dbReference>
<evidence type="ECO:0000313" key="8">
    <source>
        <dbReference type="EMBL" id="CAD8100320.1"/>
    </source>
</evidence>
<evidence type="ECO:0000256" key="4">
    <source>
        <dbReference type="ARBA" id="ARBA00022840"/>
    </source>
</evidence>
<dbReference type="GO" id="GO:0005829">
    <property type="term" value="C:cytosol"/>
    <property type="evidence" value="ECO:0007669"/>
    <property type="project" value="TreeGrafter"/>
</dbReference>
<reference evidence="8" key="1">
    <citation type="submission" date="2021-01" db="EMBL/GenBank/DDBJ databases">
        <authorList>
            <consortium name="Genoscope - CEA"/>
            <person name="William W."/>
        </authorList>
    </citation>
    <scope>NUCLEOTIDE SEQUENCE</scope>
</reference>
<organism evidence="8 9">
    <name type="scientific">Paramecium sonneborni</name>
    <dbReference type="NCBI Taxonomy" id="65129"/>
    <lineage>
        <taxon>Eukaryota</taxon>
        <taxon>Sar</taxon>
        <taxon>Alveolata</taxon>
        <taxon>Ciliophora</taxon>
        <taxon>Intramacronucleata</taxon>
        <taxon>Oligohymenophorea</taxon>
        <taxon>Peniculida</taxon>
        <taxon>Parameciidae</taxon>
        <taxon>Paramecium</taxon>
    </lineage>
</organism>
<keyword evidence="4" id="KW-0067">ATP-binding</keyword>
<dbReference type="GO" id="GO:0000407">
    <property type="term" value="C:phagophore assembly site"/>
    <property type="evidence" value="ECO:0007669"/>
    <property type="project" value="TreeGrafter"/>
</dbReference>
<dbReference type="EMBL" id="CAJJDN010000073">
    <property type="protein sequence ID" value="CAD8100320.1"/>
    <property type="molecule type" value="Genomic_DNA"/>
</dbReference>
<dbReference type="InterPro" id="IPR000719">
    <property type="entry name" value="Prot_kinase_dom"/>
</dbReference>
<evidence type="ECO:0000256" key="3">
    <source>
        <dbReference type="ARBA" id="ARBA00022777"/>
    </source>
</evidence>
<dbReference type="Proteomes" id="UP000692954">
    <property type="component" value="Unassembled WGS sequence"/>
</dbReference>
<dbReference type="PANTHER" id="PTHR24348">
    <property type="entry name" value="SERINE/THREONINE-PROTEIN KINASE UNC-51-RELATED"/>
    <property type="match status" value="1"/>
</dbReference>
<sequence>MQQTYQNWIGIQITASTNENPNRNYKIESVIGSGSQGTVFLAKQFMNNFQNRNVAIKIQQNMSNQEIQFLTTLIQHQNSNENIQNPQNYNPSYIVRIYDLFQYNDNWLMVMEQGTQDLFKFIQLKQQISEEKLVQLLKQITKSISFLHENQLIHRDIKPENYIKVGEDYKLIDFGLITAQFRFRKTPNVGTVYYQAPELIDNLSQNYTQAIDVWSLGCLFYEIISGETLMKGNSQDQIQKIILAHKNNTTFLYSKINELNINKDIKDIIISMLDPKPSNRLKAKDVVDLLDSKFSPQKFPITNNFHFPINVQNPQNKAAPLVFQQMPQQQGFMLQQNQVQQQQLQDMLKQMQLQQTLLNSFNLNFQQLFETVLDIKKGQEQLKNEINQIRNDLKTEITNSVFDKLNNIQDNLVKKLDSINEDQKAVKIDDQNKLFAQLKDQITQYQEPIFHQVKDFQEISEEMKTIVQFQKDKKKENRQGFEQGQNFQENTQSIYDVTYKQKVKALFNQERFNSNDVAEKTKQQQIKNQQNVKQQQKNEKEFVFQKIQTMNEQKQKTSKVQQQGHADQIKIDSND</sequence>
<evidence type="ECO:0000256" key="2">
    <source>
        <dbReference type="ARBA" id="ARBA00022741"/>
    </source>
</evidence>
<keyword evidence="9" id="KW-1185">Reference proteome</keyword>
<feature type="domain" description="Protein kinase" evidence="7">
    <location>
        <begin position="25"/>
        <end position="294"/>
    </location>
</feature>
<dbReference type="GO" id="GO:0000045">
    <property type="term" value="P:autophagosome assembly"/>
    <property type="evidence" value="ECO:0007669"/>
    <property type="project" value="TreeGrafter"/>
</dbReference>
<dbReference type="InterPro" id="IPR045269">
    <property type="entry name" value="Atg1-like"/>
</dbReference>
<accession>A0A8S1PB76</accession>
<keyword evidence="2" id="KW-0547">Nucleotide-binding</keyword>
<dbReference type="PANTHER" id="PTHR24348:SF22">
    <property type="entry name" value="NON-SPECIFIC SERINE_THREONINE PROTEIN KINASE"/>
    <property type="match status" value="1"/>
</dbReference>
<dbReference type="PROSITE" id="PS50011">
    <property type="entry name" value="PROTEIN_KINASE_DOM"/>
    <property type="match status" value="1"/>
</dbReference>
<dbReference type="Pfam" id="PF00069">
    <property type="entry name" value="Pkinase"/>
    <property type="match status" value="1"/>
</dbReference>
<comment type="caution">
    <text evidence="8">The sequence shown here is derived from an EMBL/GenBank/DDBJ whole genome shotgun (WGS) entry which is preliminary data.</text>
</comment>
<dbReference type="GO" id="GO:0016020">
    <property type="term" value="C:membrane"/>
    <property type="evidence" value="ECO:0007669"/>
    <property type="project" value="TreeGrafter"/>
</dbReference>
<dbReference type="OrthoDB" id="5986190at2759"/>
<feature type="compositionally biased region" description="Polar residues" evidence="6">
    <location>
        <begin position="553"/>
        <end position="565"/>
    </location>
</feature>
<gene>
    <name evidence="8" type="ORF">PSON_ATCC_30995.1.T0730187</name>
</gene>
<protein>
    <recommendedName>
        <fullName evidence="7">Protein kinase domain-containing protein</fullName>
    </recommendedName>
</protein>
<keyword evidence="3" id="KW-0418">Kinase</keyword>
<evidence type="ECO:0000256" key="6">
    <source>
        <dbReference type="SAM" id="MobiDB-lite"/>
    </source>
</evidence>
<dbReference type="GO" id="GO:0010506">
    <property type="term" value="P:regulation of autophagy"/>
    <property type="evidence" value="ECO:0007669"/>
    <property type="project" value="InterPro"/>
</dbReference>
<feature type="region of interest" description="Disordered" evidence="6">
    <location>
        <begin position="553"/>
        <end position="575"/>
    </location>
</feature>
<dbReference type="GO" id="GO:0004674">
    <property type="term" value="F:protein serine/threonine kinase activity"/>
    <property type="evidence" value="ECO:0007669"/>
    <property type="project" value="InterPro"/>
</dbReference>
<dbReference type="SMART" id="SM00220">
    <property type="entry name" value="S_TKc"/>
    <property type="match status" value="1"/>
</dbReference>
<keyword evidence="5" id="KW-0175">Coiled coil</keyword>
<dbReference type="AlphaFoldDB" id="A0A8S1PB76"/>
<evidence type="ECO:0000256" key="5">
    <source>
        <dbReference type="SAM" id="Coils"/>
    </source>
</evidence>
<keyword evidence="1" id="KW-0808">Transferase</keyword>
<feature type="coiled-coil region" evidence="5">
    <location>
        <begin position="519"/>
        <end position="553"/>
    </location>
</feature>
<evidence type="ECO:0000259" key="7">
    <source>
        <dbReference type="PROSITE" id="PS50011"/>
    </source>
</evidence>
<dbReference type="GO" id="GO:0005776">
    <property type="term" value="C:autophagosome"/>
    <property type="evidence" value="ECO:0007669"/>
    <property type="project" value="TreeGrafter"/>
</dbReference>